<name>A0A6C0GGL7_9BACT</name>
<organism evidence="1 2">
    <name type="scientific">Rhodocytophaga rosea</name>
    <dbReference type="NCBI Taxonomy" id="2704465"/>
    <lineage>
        <taxon>Bacteria</taxon>
        <taxon>Pseudomonadati</taxon>
        <taxon>Bacteroidota</taxon>
        <taxon>Cytophagia</taxon>
        <taxon>Cytophagales</taxon>
        <taxon>Rhodocytophagaceae</taxon>
        <taxon>Rhodocytophaga</taxon>
    </lineage>
</organism>
<dbReference type="Proteomes" id="UP000480178">
    <property type="component" value="Chromosome"/>
</dbReference>
<dbReference type="KEGG" id="rhoz:GXP67_10100"/>
<evidence type="ECO:0000313" key="1">
    <source>
        <dbReference type="EMBL" id="QHT66974.1"/>
    </source>
</evidence>
<protein>
    <submittedName>
        <fullName evidence="1">Uncharacterized protein</fullName>
    </submittedName>
</protein>
<proteinExistence type="predicted"/>
<dbReference type="AlphaFoldDB" id="A0A6C0GGL7"/>
<keyword evidence="2" id="KW-1185">Reference proteome</keyword>
<dbReference type="EMBL" id="CP048222">
    <property type="protein sequence ID" value="QHT66974.1"/>
    <property type="molecule type" value="Genomic_DNA"/>
</dbReference>
<accession>A0A6C0GGL7</accession>
<evidence type="ECO:0000313" key="2">
    <source>
        <dbReference type="Proteomes" id="UP000480178"/>
    </source>
</evidence>
<reference evidence="1 2" key="1">
    <citation type="submission" date="2020-01" db="EMBL/GenBank/DDBJ databases">
        <authorList>
            <person name="Kim M.K."/>
        </authorList>
    </citation>
    <scope>NUCLEOTIDE SEQUENCE [LARGE SCALE GENOMIC DNA]</scope>
    <source>
        <strain evidence="1 2">172606-1</strain>
    </source>
</reference>
<sequence length="734" mass="83504">MKEAVCLLLGELPAVGFDFSTIHSRFMSQIIVIKKYIFLFSLLLSLCFLMHCKKDDDILKSNPPPQQEPDTLTTGAEISAERRVEIFESVNLYLNELSWSDRAGTHSAIVDHLKKYPEFDKVEYDETADNIIARFTDGAIYMMVNNRNTENDIPEPDYSNLRTSSNQKTTAYEYPAIPSSSNVYIFKGVGNYFKSSSVGSTFYKFLFDYEKEKTGYTTKILDATIENLKTIKDAGVFYYCSHGGMGRFKDNPKDTIYGSWTTEKVTVDSEKKYRKEINKRELVYMDAYDRHENGKTIAETHFAITSRFVDKYMDFPKNSLIYLDLCQSFRVKDFWWSFHSKSQGTATVAGWSDNVGDDDAHKAISFVFDRLLGVNIQGYSTVIPEEKPKQRSFDFPSVYNDMIKRDLVKSIPYQSRPYQVAFLKYQSGPNKDIVLRPSISYMQVYEYFDWLFIYGLFGEDPGASKRSVTIDGEATEVLEWTPVMVKCKIKSSGKGSAGDVIVKVKDNESRPRILTEWRGELTYKRPSAGSYMEEVTIQIHLRRDVAGYRKGAGHSPEKIDHSPFTGPANDSKAFFKMGGSAKYVSKSGDCTYTYYANWVSRQGEIGLFDVKNPMQEGFLLISTEKENGFELKGLSFTSIKPSQNSLYNDWACNSGSGTSDKAYDDMALENPGANFQLFNFQFDKDFMIKAGKITGKGFDRSGIEYADGNIPEFGITLEWKAMKPNFPPKPEYAL</sequence>
<dbReference type="RefSeq" id="WP_162443018.1">
    <property type="nucleotide sequence ID" value="NZ_CP048222.1"/>
</dbReference>
<gene>
    <name evidence="1" type="ORF">GXP67_10100</name>
</gene>